<keyword evidence="10" id="KW-0251">Elongation factor</keyword>
<dbReference type="Pfam" id="PF03144">
    <property type="entry name" value="GTP_EFTU_D2"/>
    <property type="match status" value="1"/>
</dbReference>
<dbReference type="Pfam" id="PF25461">
    <property type="entry name" value="Beta-barrel_SelB"/>
    <property type="match status" value="1"/>
</dbReference>
<accession>A0A2U3JYD3</accession>
<dbReference type="PROSITE" id="PS51722">
    <property type="entry name" value="G_TR_2"/>
    <property type="match status" value="1"/>
</dbReference>
<dbReference type="SUPFAM" id="SSF52540">
    <property type="entry name" value="P-loop containing nucleoside triphosphate hydrolases"/>
    <property type="match status" value="1"/>
</dbReference>
<dbReference type="Gene3D" id="1.10.10.2770">
    <property type="match status" value="1"/>
</dbReference>
<dbReference type="AlphaFoldDB" id="A0A2U3JYD3"/>
<dbReference type="CDD" id="cd15491">
    <property type="entry name" value="selB_III"/>
    <property type="match status" value="1"/>
</dbReference>
<dbReference type="GO" id="GO:0003723">
    <property type="term" value="F:RNA binding"/>
    <property type="evidence" value="ECO:0007669"/>
    <property type="project" value="InterPro"/>
</dbReference>
<evidence type="ECO:0000256" key="4">
    <source>
        <dbReference type="ARBA" id="ARBA00022741"/>
    </source>
</evidence>
<dbReference type="OrthoDB" id="9804504at2"/>
<dbReference type="SUPFAM" id="SSF50447">
    <property type="entry name" value="Translation proteins"/>
    <property type="match status" value="1"/>
</dbReference>
<name>A0A2U3JYD3_9FIRM</name>
<evidence type="ECO:0000256" key="5">
    <source>
        <dbReference type="ARBA" id="ARBA00022917"/>
    </source>
</evidence>
<dbReference type="PROSITE" id="PS00301">
    <property type="entry name" value="G_TR_1"/>
    <property type="match status" value="1"/>
</dbReference>
<dbReference type="NCBIfam" id="TIGR00231">
    <property type="entry name" value="small_GTP"/>
    <property type="match status" value="1"/>
</dbReference>
<proteinExistence type="predicted"/>
<comment type="subcellular location">
    <subcellularLocation>
        <location evidence="1">Cytoplasm</location>
    </subcellularLocation>
</comment>
<dbReference type="GO" id="GO:0005525">
    <property type="term" value="F:GTP binding"/>
    <property type="evidence" value="ECO:0007669"/>
    <property type="project" value="UniProtKB-KW"/>
</dbReference>
<dbReference type="InterPro" id="IPR036388">
    <property type="entry name" value="WH-like_DNA-bd_sf"/>
</dbReference>
<evidence type="ECO:0000313" key="11">
    <source>
        <dbReference type="Proteomes" id="UP000238916"/>
    </source>
</evidence>
<dbReference type="GO" id="GO:0005829">
    <property type="term" value="C:cytosol"/>
    <property type="evidence" value="ECO:0007669"/>
    <property type="project" value="TreeGrafter"/>
</dbReference>
<evidence type="ECO:0000256" key="7">
    <source>
        <dbReference type="ARBA" id="ARBA00025526"/>
    </source>
</evidence>
<dbReference type="GO" id="GO:0003924">
    <property type="term" value="F:GTPase activity"/>
    <property type="evidence" value="ECO:0007669"/>
    <property type="project" value="InterPro"/>
</dbReference>
<dbReference type="InterPro" id="IPR031157">
    <property type="entry name" value="G_TR_CS"/>
</dbReference>
<dbReference type="PANTHER" id="PTHR43721">
    <property type="entry name" value="ELONGATION FACTOR TU-RELATED"/>
    <property type="match status" value="1"/>
</dbReference>
<dbReference type="Pfam" id="PF00009">
    <property type="entry name" value="GTP_EFTU"/>
    <property type="match status" value="1"/>
</dbReference>
<dbReference type="InterPro" id="IPR000795">
    <property type="entry name" value="T_Tr_GTP-bd_dom"/>
</dbReference>
<keyword evidence="6" id="KW-0342">GTP-binding</keyword>
<dbReference type="InterPro" id="IPR057335">
    <property type="entry name" value="Beta-barrel_SelB"/>
</dbReference>
<evidence type="ECO:0000256" key="1">
    <source>
        <dbReference type="ARBA" id="ARBA00004496"/>
    </source>
</evidence>
<evidence type="ECO:0000313" key="10">
    <source>
        <dbReference type="EMBL" id="SPF32442.1"/>
    </source>
</evidence>
<dbReference type="InterPro" id="IPR009001">
    <property type="entry name" value="Transl_elong_EF1A/Init_IF2_C"/>
</dbReference>
<evidence type="ECO:0000256" key="8">
    <source>
        <dbReference type="ARBA" id="ARBA00031615"/>
    </source>
</evidence>
<dbReference type="NCBIfam" id="TIGR00475">
    <property type="entry name" value="selB"/>
    <property type="match status" value="1"/>
</dbReference>
<evidence type="ECO:0000256" key="3">
    <source>
        <dbReference type="ARBA" id="ARBA00022490"/>
    </source>
</evidence>
<comment type="function">
    <text evidence="7">Translation factor necessary for the incorporation of selenocysteine into proteins. It probably replaces EF-Tu for the insertion of selenocysteine directed by the UGA codon. SelB binds GTP and GDP.</text>
</comment>
<dbReference type="InterPro" id="IPR004535">
    <property type="entry name" value="Transl_elong_SelB"/>
</dbReference>
<reference evidence="11" key="1">
    <citation type="submission" date="2018-02" db="EMBL/GenBank/DDBJ databases">
        <authorList>
            <person name="Hausmann B."/>
        </authorList>
    </citation>
    <scope>NUCLEOTIDE SEQUENCE [LARGE SCALE GENOMIC DNA]</scope>
    <source>
        <strain evidence="11">Peat soil MAG SbF1</strain>
    </source>
</reference>
<dbReference type="InterPro" id="IPR036390">
    <property type="entry name" value="WH_DNA-bd_sf"/>
</dbReference>
<organism evidence="10 11">
    <name type="scientific">Candidatus Desulfosporosinus infrequens</name>
    <dbReference type="NCBI Taxonomy" id="2043169"/>
    <lineage>
        <taxon>Bacteria</taxon>
        <taxon>Bacillati</taxon>
        <taxon>Bacillota</taxon>
        <taxon>Clostridia</taxon>
        <taxon>Eubacteriales</taxon>
        <taxon>Desulfitobacteriaceae</taxon>
        <taxon>Desulfosporosinus</taxon>
    </lineage>
</organism>
<dbReference type="InterPro" id="IPR004161">
    <property type="entry name" value="EFTu-like_2"/>
</dbReference>
<dbReference type="CDD" id="cd03696">
    <property type="entry name" value="SelB_II"/>
    <property type="match status" value="1"/>
</dbReference>
<dbReference type="EMBL" id="OMOF01000015">
    <property type="protein sequence ID" value="SPF32442.1"/>
    <property type="molecule type" value="Genomic_DNA"/>
</dbReference>
<dbReference type="Gene3D" id="3.40.50.300">
    <property type="entry name" value="P-loop containing nucleotide triphosphate hydrolases"/>
    <property type="match status" value="1"/>
</dbReference>
<dbReference type="InterPro" id="IPR027417">
    <property type="entry name" value="P-loop_NTPase"/>
</dbReference>
<keyword evidence="3" id="KW-0963">Cytoplasm</keyword>
<keyword evidence="5" id="KW-0648">Protein biosynthesis</keyword>
<dbReference type="Gene3D" id="2.40.30.10">
    <property type="entry name" value="Translation factors"/>
    <property type="match status" value="2"/>
</dbReference>
<evidence type="ECO:0000256" key="2">
    <source>
        <dbReference type="ARBA" id="ARBA00015953"/>
    </source>
</evidence>
<dbReference type="GO" id="GO:0003746">
    <property type="term" value="F:translation elongation factor activity"/>
    <property type="evidence" value="ECO:0007669"/>
    <property type="project" value="UniProtKB-KW"/>
</dbReference>
<feature type="domain" description="Tr-type G" evidence="9">
    <location>
        <begin position="3"/>
        <end position="174"/>
    </location>
</feature>
<dbReference type="SUPFAM" id="SSF50465">
    <property type="entry name" value="EF-Tu/eEF-1alpha/eIF2-gamma C-terminal domain"/>
    <property type="match status" value="1"/>
</dbReference>
<sequence>MNERHYLVGTAGHVDHGKTELIRALSGMETDRLKEEKQRGISIELGFAHMVMPSGRQVGIVDVPGHERFVRQMLAGASGMDVVLLVIAADEGIMPQTQEHLDILTLLGIPRGIVVINKADLVDNEWLDLMEEEIREELNGTAFHEAPVCRVSALTGDGIPNLRQIIDRLLSEVETKKTTGPVRMPLDRVFSMQGFGTVVTGTLYSGTVKLGQELAIEPIHMLTKVRSLQVHKSKVTFAEAGQRVAVNLAGVDVAEVERGSVLVMPNMFKVGKILDLKVLNLGSADKPLIQRQRVRFHLGTTEILGRLHLLEQEELAPGQEGFAQILLEEPVVAVPGDRFVLRFYSPAHTIAGGKVLGVADFKQKRFKENVLAQMRVKDQGDPLDLLEKEMFEPRTASDLADRLHVSVAEVENDLKSLEISDRLEIWTEDESKLYWGKTTAELWRSKLIAIIKTHEKANPLRGGISREELKTRLGILWTHRRWQTILEQGAARGFYRISGSKVQTNEGAEIPASISKHLVALRTKWQSVTLMPPDLVATAEACGILKSDAPEYAQYLCETGEWVHIDQYYYRQKELESAKEILSEFLKIHGEAGVSEVREMWGISRKYAVPLLEFFDNQKLTRRTGDKRILY</sequence>
<dbReference type="Pfam" id="PF09107">
    <property type="entry name" value="WHD_3rd_SelB"/>
    <property type="match status" value="1"/>
</dbReference>
<gene>
    <name evidence="10" type="primary">selB</name>
    <name evidence="10" type="ORF">SBF1_1110007</name>
</gene>
<dbReference type="SUPFAM" id="SSF46785">
    <property type="entry name" value="Winged helix' DNA-binding domain"/>
    <property type="match status" value="2"/>
</dbReference>
<evidence type="ECO:0000259" key="9">
    <source>
        <dbReference type="PROSITE" id="PS51722"/>
    </source>
</evidence>
<keyword evidence="4" id="KW-0547">Nucleotide-binding</keyword>
<evidence type="ECO:0000256" key="6">
    <source>
        <dbReference type="ARBA" id="ARBA00023134"/>
    </source>
</evidence>
<protein>
    <recommendedName>
        <fullName evidence="2">Selenocysteine-specific elongation factor</fullName>
    </recommendedName>
    <alternativeName>
        <fullName evidence="8">SelB translation factor</fullName>
    </alternativeName>
</protein>
<dbReference type="CDD" id="cd04171">
    <property type="entry name" value="SelB"/>
    <property type="match status" value="1"/>
</dbReference>
<dbReference type="InterPro" id="IPR015191">
    <property type="entry name" value="SelB_WHD4"/>
</dbReference>
<dbReference type="PANTHER" id="PTHR43721:SF22">
    <property type="entry name" value="ELONGATION FACTOR TU, MITOCHONDRIAL"/>
    <property type="match status" value="1"/>
</dbReference>
<dbReference type="InterPro" id="IPR009000">
    <property type="entry name" value="Transl_B-barrel_sf"/>
</dbReference>
<dbReference type="GO" id="GO:0001514">
    <property type="term" value="P:selenocysteine incorporation"/>
    <property type="evidence" value="ECO:0007669"/>
    <property type="project" value="InterPro"/>
</dbReference>
<dbReference type="Gene3D" id="1.10.10.10">
    <property type="entry name" value="Winged helix-like DNA-binding domain superfamily/Winged helix DNA-binding domain"/>
    <property type="match status" value="1"/>
</dbReference>
<dbReference type="InterPro" id="IPR005225">
    <property type="entry name" value="Small_GTP-bd"/>
</dbReference>
<dbReference type="PRINTS" id="PR00315">
    <property type="entry name" value="ELONGATNFCT"/>
</dbReference>
<dbReference type="InterPro" id="IPR050055">
    <property type="entry name" value="EF-Tu_GTPase"/>
</dbReference>
<dbReference type="Proteomes" id="UP000238916">
    <property type="component" value="Unassembled WGS sequence"/>
</dbReference>